<dbReference type="InterPro" id="IPR036084">
    <property type="entry name" value="Ser_inhib-like_sf"/>
</dbReference>
<dbReference type="EMBL" id="NCKV01011769">
    <property type="protein sequence ID" value="RWS21546.1"/>
    <property type="molecule type" value="Genomic_DNA"/>
</dbReference>
<evidence type="ECO:0000256" key="1">
    <source>
        <dbReference type="ARBA" id="ARBA00022690"/>
    </source>
</evidence>
<proteinExistence type="predicted"/>
<evidence type="ECO:0000313" key="5">
    <source>
        <dbReference type="Proteomes" id="UP000288716"/>
    </source>
</evidence>
<name>A0A443S207_9ACAR</name>
<reference evidence="4 5" key="1">
    <citation type="journal article" date="2018" name="Gigascience">
        <title>Genomes of trombidid mites reveal novel predicted allergens and laterally-transferred genes associated with secondary metabolism.</title>
        <authorList>
            <person name="Dong X."/>
            <person name="Chaisiri K."/>
            <person name="Xia D."/>
            <person name="Armstrong S.D."/>
            <person name="Fang Y."/>
            <person name="Donnelly M.J."/>
            <person name="Kadowaki T."/>
            <person name="McGarry J.W."/>
            <person name="Darby A.C."/>
            <person name="Makepeace B.L."/>
        </authorList>
    </citation>
    <scope>NUCLEOTIDE SEQUENCE [LARGE SCALE GENOMIC DNA]</scope>
    <source>
        <strain evidence="4">UoL-UT</strain>
    </source>
</reference>
<accession>A0A443S207</accession>
<comment type="caution">
    <text evidence="4">The sequence shown here is derived from an EMBL/GenBank/DDBJ whole genome shotgun (WGS) entry which is preliminary data.</text>
</comment>
<dbReference type="PANTHER" id="PTHR23259">
    <property type="entry name" value="RIDDLE"/>
    <property type="match status" value="1"/>
</dbReference>
<evidence type="ECO:0000313" key="4">
    <source>
        <dbReference type="EMBL" id="RWS21546.1"/>
    </source>
</evidence>
<sequence length="63" mass="6978">YSSERTECRDDEEFVTCGSACADTCYNYKNELRMCTLQCVVGCACKNGLVRHSNGSCVHAIEC</sequence>
<feature type="non-terminal residue" evidence="4">
    <location>
        <position position="1"/>
    </location>
</feature>
<dbReference type="InterPro" id="IPR002919">
    <property type="entry name" value="TIL_dom"/>
</dbReference>
<dbReference type="OrthoDB" id="7612169at2759"/>
<evidence type="ECO:0000256" key="2">
    <source>
        <dbReference type="ARBA" id="ARBA00023157"/>
    </source>
</evidence>
<dbReference type="AlphaFoldDB" id="A0A443S207"/>
<evidence type="ECO:0000259" key="3">
    <source>
        <dbReference type="Pfam" id="PF01826"/>
    </source>
</evidence>
<dbReference type="Pfam" id="PF01826">
    <property type="entry name" value="TIL"/>
    <property type="match status" value="1"/>
</dbReference>
<dbReference type="Proteomes" id="UP000288716">
    <property type="component" value="Unassembled WGS sequence"/>
</dbReference>
<dbReference type="GO" id="GO:0030414">
    <property type="term" value="F:peptidase inhibitor activity"/>
    <property type="evidence" value="ECO:0007669"/>
    <property type="project" value="UniProtKB-KW"/>
</dbReference>
<dbReference type="SUPFAM" id="SSF57567">
    <property type="entry name" value="Serine protease inhibitors"/>
    <property type="match status" value="1"/>
</dbReference>
<dbReference type="CDD" id="cd19941">
    <property type="entry name" value="TIL"/>
    <property type="match status" value="1"/>
</dbReference>
<dbReference type="VEuPathDB" id="VectorBase:LDEU010494"/>
<organism evidence="4 5">
    <name type="scientific">Leptotrombidium deliense</name>
    <dbReference type="NCBI Taxonomy" id="299467"/>
    <lineage>
        <taxon>Eukaryota</taxon>
        <taxon>Metazoa</taxon>
        <taxon>Ecdysozoa</taxon>
        <taxon>Arthropoda</taxon>
        <taxon>Chelicerata</taxon>
        <taxon>Arachnida</taxon>
        <taxon>Acari</taxon>
        <taxon>Acariformes</taxon>
        <taxon>Trombidiformes</taxon>
        <taxon>Prostigmata</taxon>
        <taxon>Anystina</taxon>
        <taxon>Parasitengona</taxon>
        <taxon>Trombiculoidea</taxon>
        <taxon>Trombiculidae</taxon>
        <taxon>Leptotrombidium</taxon>
    </lineage>
</organism>
<dbReference type="PANTHER" id="PTHR23259:SF70">
    <property type="entry name" value="ACCESSORY GLAND PROTEIN ACP62F-RELATED"/>
    <property type="match status" value="1"/>
</dbReference>
<keyword evidence="2" id="KW-1015">Disulfide bond</keyword>
<protein>
    <submittedName>
        <fullName evidence="4">Zonadhesin-like protein</fullName>
    </submittedName>
</protein>
<dbReference type="Gene3D" id="2.10.25.10">
    <property type="entry name" value="Laminin"/>
    <property type="match status" value="1"/>
</dbReference>
<keyword evidence="1" id="KW-0646">Protease inhibitor</keyword>
<dbReference type="InterPro" id="IPR051368">
    <property type="entry name" value="SerProtInhib-TIL_Domain"/>
</dbReference>
<gene>
    <name evidence="4" type="ORF">B4U80_09634</name>
</gene>
<feature type="domain" description="TIL" evidence="3">
    <location>
        <begin position="8"/>
        <end position="63"/>
    </location>
</feature>
<keyword evidence="5" id="KW-1185">Reference proteome</keyword>